<proteinExistence type="predicted"/>
<comment type="caution">
    <text evidence="1">The sequence shown here is derived from an EMBL/GenBank/DDBJ whole genome shotgun (WGS) entry which is preliminary data.</text>
</comment>
<evidence type="ECO:0000313" key="2">
    <source>
        <dbReference type="Proteomes" id="UP000271031"/>
    </source>
</evidence>
<evidence type="ECO:0000313" key="1">
    <source>
        <dbReference type="EMBL" id="RNB91237.1"/>
    </source>
</evidence>
<dbReference type="RefSeq" id="WP_122917089.1">
    <property type="nucleotide sequence ID" value="NZ_RHHQ01000006.1"/>
</dbReference>
<gene>
    <name evidence="1" type="ORF">EDM56_06555</name>
</gene>
<name>A0A3M8DW76_9BACL</name>
<keyword evidence="2" id="KW-1185">Reference proteome</keyword>
<sequence length="72" mass="8395">MEQAAQRYHCCATCQHFEVIKEAAKKTTYHCQRLGYQTQPSYQFNCWSPKATVAAKIERERKKNEADGPERT</sequence>
<dbReference type="AlphaFoldDB" id="A0A3M8DW76"/>
<reference evidence="1 2" key="1">
    <citation type="submission" date="2018-10" db="EMBL/GenBank/DDBJ databases">
        <title>Phylogenomics of Brevibacillus.</title>
        <authorList>
            <person name="Dunlap C."/>
        </authorList>
    </citation>
    <scope>NUCLEOTIDE SEQUENCE [LARGE SCALE GENOMIC DNA]</scope>
    <source>
        <strain evidence="1 2">JCM 15716</strain>
    </source>
</reference>
<dbReference type="OrthoDB" id="2377175at2"/>
<protein>
    <submittedName>
        <fullName evidence="1">Uncharacterized protein</fullName>
    </submittedName>
</protein>
<dbReference type="Proteomes" id="UP000271031">
    <property type="component" value="Unassembled WGS sequence"/>
</dbReference>
<dbReference type="EMBL" id="RHHQ01000006">
    <property type="protein sequence ID" value="RNB91237.1"/>
    <property type="molecule type" value="Genomic_DNA"/>
</dbReference>
<accession>A0A3M8DW76</accession>
<organism evidence="1 2">
    <name type="scientific">Brevibacillus fluminis</name>
    <dbReference type="NCBI Taxonomy" id="511487"/>
    <lineage>
        <taxon>Bacteria</taxon>
        <taxon>Bacillati</taxon>
        <taxon>Bacillota</taxon>
        <taxon>Bacilli</taxon>
        <taxon>Bacillales</taxon>
        <taxon>Paenibacillaceae</taxon>
        <taxon>Brevibacillus</taxon>
    </lineage>
</organism>